<proteinExistence type="inferred from homology"/>
<evidence type="ECO:0000256" key="2">
    <source>
        <dbReference type="ARBA" id="ARBA00004787"/>
    </source>
</evidence>
<name>A0YEP2_9GAMM</name>
<protein>
    <recommendedName>
        <fullName evidence="7">2-C-methyl-D-erythritol 4-phosphate cytidylyltransferase</fullName>
        <ecNumber evidence="7">2.7.7.60</ecNumber>
    </recommendedName>
    <alternativeName>
        <fullName evidence="7">4-diphosphocytidyl-2C-methyl-D-erythritol synthase</fullName>
    </alternativeName>
    <alternativeName>
        <fullName evidence="7">MEP cytidylyltransferase</fullName>
        <shortName evidence="7">MCT</shortName>
    </alternativeName>
</protein>
<dbReference type="Pfam" id="PF01128">
    <property type="entry name" value="IspD"/>
    <property type="match status" value="1"/>
</dbReference>
<dbReference type="InterPro" id="IPR029044">
    <property type="entry name" value="Nucleotide-diphossugar_trans"/>
</dbReference>
<feature type="site" description="Transition state stabilizer" evidence="7">
    <location>
        <position position="30"/>
    </location>
</feature>
<evidence type="ECO:0000256" key="4">
    <source>
        <dbReference type="ARBA" id="ARBA00022679"/>
    </source>
</evidence>
<dbReference type="OrthoDB" id="9806837at2"/>
<dbReference type="GO" id="GO:0050518">
    <property type="term" value="F:2-C-methyl-D-erythritol 4-phosphate cytidylyltransferase activity"/>
    <property type="evidence" value="ECO:0007669"/>
    <property type="project" value="UniProtKB-UniRule"/>
</dbReference>
<dbReference type="EMBL" id="AAVT01000006">
    <property type="protein sequence ID" value="EAW30878.1"/>
    <property type="molecule type" value="Genomic_DNA"/>
</dbReference>
<comment type="caution">
    <text evidence="8">The sequence shown here is derived from an EMBL/GenBank/DDBJ whole genome shotgun (WGS) entry which is preliminary data.</text>
</comment>
<dbReference type="FunFam" id="3.90.550.10:FF:000003">
    <property type="entry name" value="2-C-methyl-D-erythritol 4-phosphate cytidylyltransferase"/>
    <property type="match status" value="1"/>
</dbReference>
<dbReference type="InterPro" id="IPR034683">
    <property type="entry name" value="IspD/TarI"/>
</dbReference>
<dbReference type="InterPro" id="IPR001228">
    <property type="entry name" value="IspD"/>
</dbReference>
<accession>A0YEP2</accession>
<keyword evidence="6 7" id="KW-0414">Isoprene biosynthesis</keyword>
<sequence>MATDNAVKYYAVVPAAGVGRRMGASASLPKQYLSLFDKTVMEHTLEKLLGEQRLERIVVVVGQDDNHWQTLPILQHPRITITTGGDERCHSVVNGLEKLSSLCATNDWILVHDVVRPCVSAMDIATLINEVADDDVGGILAIPVSDTIKQVSGGHSVATIDRQLLWRAQTPQMFRYDKLHAALIDGLEKQCQLTDEASAIELAGYRPKIVEGTASNLKITRADDLPLAEYYLQREQQECE</sequence>
<dbReference type="Gene3D" id="3.90.550.10">
    <property type="entry name" value="Spore Coat Polysaccharide Biosynthesis Protein SpsA, Chain A"/>
    <property type="match status" value="1"/>
</dbReference>
<evidence type="ECO:0000256" key="5">
    <source>
        <dbReference type="ARBA" id="ARBA00022695"/>
    </source>
</evidence>
<feature type="site" description="Positions MEP for the nucleophilic attack" evidence="7">
    <location>
        <position position="218"/>
    </location>
</feature>
<dbReference type="InterPro" id="IPR050088">
    <property type="entry name" value="IspD/TarI_cytidylyltransf_bact"/>
</dbReference>
<evidence type="ECO:0000256" key="6">
    <source>
        <dbReference type="ARBA" id="ARBA00023229"/>
    </source>
</evidence>
<organism evidence="8 9">
    <name type="scientific">marine gamma proteobacterium HTCC2143</name>
    <dbReference type="NCBI Taxonomy" id="247633"/>
    <lineage>
        <taxon>Bacteria</taxon>
        <taxon>Pseudomonadati</taxon>
        <taxon>Pseudomonadota</taxon>
        <taxon>Gammaproteobacteria</taxon>
        <taxon>Cellvibrionales</taxon>
        <taxon>Spongiibacteraceae</taxon>
        <taxon>BD1-7 clade</taxon>
    </lineage>
</organism>
<comment type="catalytic activity">
    <reaction evidence="1 7">
        <text>2-C-methyl-D-erythritol 4-phosphate + CTP + H(+) = 4-CDP-2-C-methyl-D-erythritol + diphosphate</text>
        <dbReference type="Rhea" id="RHEA:13429"/>
        <dbReference type="ChEBI" id="CHEBI:15378"/>
        <dbReference type="ChEBI" id="CHEBI:33019"/>
        <dbReference type="ChEBI" id="CHEBI:37563"/>
        <dbReference type="ChEBI" id="CHEBI:57823"/>
        <dbReference type="ChEBI" id="CHEBI:58262"/>
        <dbReference type="EC" id="2.7.7.60"/>
    </reaction>
</comment>
<evidence type="ECO:0000313" key="8">
    <source>
        <dbReference type="EMBL" id="EAW30878.1"/>
    </source>
</evidence>
<dbReference type="Proteomes" id="UP000004931">
    <property type="component" value="Unassembled WGS sequence"/>
</dbReference>
<dbReference type="InterPro" id="IPR018294">
    <property type="entry name" value="ISPD_synthase_CS"/>
</dbReference>
<feature type="site" description="Transition state stabilizer" evidence="7">
    <location>
        <position position="21"/>
    </location>
</feature>
<dbReference type="PROSITE" id="PS01295">
    <property type="entry name" value="ISPD"/>
    <property type="match status" value="1"/>
</dbReference>
<keyword evidence="9" id="KW-1185">Reference proteome</keyword>
<dbReference type="CDD" id="cd02516">
    <property type="entry name" value="CDP-ME_synthetase"/>
    <property type="match status" value="1"/>
</dbReference>
<evidence type="ECO:0000256" key="1">
    <source>
        <dbReference type="ARBA" id="ARBA00001282"/>
    </source>
</evidence>
<evidence type="ECO:0000256" key="7">
    <source>
        <dbReference type="HAMAP-Rule" id="MF_00108"/>
    </source>
</evidence>
<evidence type="ECO:0000313" key="9">
    <source>
        <dbReference type="Proteomes" id="UP000004931"/>
    </source>
</evidence>
<dbReference type="AlphaFoldDB" id="A0YEP2"/>
<comment type="similarity">
    <text evidence="3 7">Belongs to the IspD/TarI cytidylyltransferase family. IspD subfamily.</text>
</comment>
<dbReference type="EC" id="2.7.7.60" evidence="7"/>
<dbReference type="UniPathway" id="UPA00056">
    <property type="reaction ID" value="UER00093"/>
</dbReference>
<dbReference type="HAMAP" id="MF_00108">
    <property type="entry name" value="IspD"/>
    <property type="match status" value="1"/>
</dbReference>
<dbReference type="eggNOG" id="COG1211">
    <property type="taxonomic scope" value="Bacteria"/>
</dbReference>
<keyword evidence="4 7" id="KW-0808">Transferase</keyword>
<comment type="pathway">
    <text evidence="2 7">Isoprenoid biosynthesis; isopentenyl diphosphate biosynthesis via DXP pathway; isopentenyl diphosphate from 1-deoxy-D-xylulose 5-phosphate: step 2/6.</text>
</comment>
<evidence type="ECO:0000256" key="3">
    <source>
        <dbReference type="ARBA" id="ARBA00009789"/>
    </source>
</evidence>
<dbReference type="STRING" id="247633.GP2143_03104"/>
<dbReference type="GO" id="GO:0019288">
    <property type="term" value="P:isopentenyl diphosphate biosynthetic process, methylerythritol 4-phosphate pathway"/>
    <property type="evidence" value="ECO:0007669"/>
    <property type="project" value="UniProtKB-UniRule"/>
</dbReference>
<dbReference type="PANTHER" id="PTHR32125:SF4">
    <property type="entry name" value="2-C-METHYL-D-ERYTHRITOL 4-PHOSPHATE CYTIDYLYLTRANSFERASE, CHLOROPLASTIC"/>
    <property type="match status" value="1"/>
</dbReference>
<dbReference type="PANTHER" id="PTHR32125">
    <property type="entry name" value="2-C-METHYL-D-ERYTHRITOL 4-PHOSPHATE CYTIDYLYLTRANSFERASE, CHLOROPLASTIC"/>
    <property type="match status" value="1"/>
</dbReference>
<keyword evidence="5 7" id="KW-0548">Nucleotidyltransferase</keyword>
<reference evidence="8 9" key="1">
    <citation type="journal article" date="2010" name="J. Bacteriol.">
        <title>Genome sequence of the oligotrophic marine Gammaproteobacterium HTCC2143, isolated from the Oregon Coast.</title>
        <authorList>
            <person name="Oh H.M."/>
            <person name="Kang I."/>
            <person name="Ferriera S."/>
            <person name="Giovannoni S.J."/>
            <person name="Cho J.C."/>
        </authorList>
    </citation>
    <scope>NUCLEOTIDE SEQUENCE [LARGE SCALE GENOMIC DNA]</scope>
    <source>
        <strain evidence="8 9">HTCC2143</strain>
    </source>
</reference>
<dbReference type="SUPFAM" id="SSF53448">
    <property type="entry name" value="Nucleotide-diphospho-sugar transferases"/>
    <property type="match status" value="1"/>
</dbReference>
<comment type="function">
    <text evidence="7">Catalyzes the formation of 4-diphosphocytidyl-2-C-methyl-D-erythritol from CTP and 2-C-methyl-D-erythritol 4-phosphate (MEP).</text>
</comment>
<feature type="site" description="Positions MEP for the nucleophilic attack" evidence="7">
    <location>
        <position position="162"/>
    </location>
</feature>
<dbReference type="NCBIfam" id="TIGR00453">
    <property type="entry name" value="ispD"/>
    <property type="match status" value="1"/>
</dbReference>
<gene>
    <name evidence="7" type="primary">ispD</name>
    <name evidence="8" type="ORF">GP2143_03104</name>
</gene>